<evidence type="ECO:0000256" key="9">
    <source>
        <dbReference type="ARBA" id="ARBA00022989"/>
    </source>
</evidence>
<feature type="transmembrane region" description="Helical" evidence="12">
    <location>
        <begin position="85"/>
        <end position="102"/>
    </location>
</feature>
<name>A0A916N1U4_9PROT</name>
<feature type="transmembrane region" description="Helical" evidence="12">
    <location>
        <begin position="123"/>
        <end position="142"/>
    </location>
</feature>
<dbReference type="GO" id="GO:0005886">
    <property type="term" value="C:plasma membrane"/>
    <property type="evidence" value="ECO:0007669"/>
    <property type="project" value="UniProtKB-SubCell"/>
</dbReference>
<evidence type="ECO:0000313" key="13">
    <source>
        <dbReference type="EMBL" id="CAG4883059.1"/>
    </source>
</evidence>
<keyword evidence="14" id="KW-1185">Reference proteome</keyword>
<comment type="caution">
    <text evidence="13">The sequence shown here is derived from an EMBL/GenBank/DDBJ whole genome shotgun (WGS) entry which is preliminary data.</text>
</comment>
<evidence type="ECO:0000256" key="6">
    <source>
        <dbReference type="ARBA" id="ARBA00022692"/>
    </source>
</evidence>
<dbReference type="GO" id="GO:0016682">
    <property type="term" value="F:oxidoreductase activity, acting on diphenols and related substances as donors, oxygen as acceptor"/>
    <property type="evidence" value="ECO:0007669"/>
    <property type="project" value="TreeGrafter"/>
</dbReference>
<dbReference type="GO" id="GO:0070069">
    <property type="term" value="C:cytochrome complex"/>
    <property type="evidence" value="ECO:0007669"/>
    <property type="project" value="TreeGrafter"/>
</dbReference>
<dbReference type="PIRSF" id="PIRSF000267">
    <property type="entry name" value="Cyt_oxidse_sub2"/>
    <property type="match status" value="1"/>
</dbReference>
<feature type="transmembrane region" description="Helical" evidence="12">
    <location>
        <begin position="202"/>
        <end position="222"/>
    </location>
</feature>
<keyword evidence="11 12" id="KW-0472">Membrane</keyword>
<keyword evidence="10" id="KW-0408">Iron</keyword>
<keyword evidence="8" id="KW-0249">Electron transport</keyword>
<keyword evidence="4" id="KW-1003">Cell membrane</keyword>
<dbReference type="EC" id="1.9.3.-" evidence="13"/>
<dbReference type="InterPro" id="IPR003317">
    <property type="entry name" value="Cyt-d_oxidase_su2"/>
</dbReference>
<keyword evidence="3" id="KW-0813">Transport</keyword>
<evidence type="ECO:0000256" key="8">
    <source>
        <dbReference type="ARBA" id="ARBA00022982"/>
    </source>
</evidence>
<evidence type="ECO:0000256" key="7">
    <source>
        <dbReference type="ARBA" id="ARBA00022723"/>
    </source>
</evidence>
<evidence type="ECO:0000256" key="1">
    <source>
        <dbReference type="ARBA" id="ARBA00004651"/>
    </source>
</evidence>
<dbReference type="AlphaFoldDB" id="A0A916N1U4"/>
<evidence type="ECO:0000256" key="4">
    <source>
        <dbReference type="ARBA" id="ARBA00022475"/>
    </source>
</evidence>
<dbReference type="PANTHER" id="PTHR43141">
    <property type="entry name" value="CYTOCHROME BD2 SUBUNIT II"/>
    <property type="match status" value="1"/>
</dbReference>
<evidence type="ECO:0000256" key="3">
    <source>
        <dbReference type="ARBA" id="ARBA00022448"/>
    </source>
</evidence>
<protein>
    <submittedName>
        <fullName evidence="13">Cytochrome d terminal oxidase, subunit II</fullName>
        <ecNumber evidence="13">1.9.3.-</ecNumber>
    </submittedName>
</protein>
<keyword evidence="7" id="KW-0479">Metal-binding</keyword>
<dbReference type="Pfam" id="PF02322">
    <property type="entry name" value="Cyt_bd_oxida_II"/>
    <property type="match status" value="1"/>
</dbReference>
<accession>A0A916N1U4</accession>
<keyword evidence="5" id="KW-0349">Heme</keyword>
<feature type="transmembrane region" description="Helical" evidence="12">
    <location>
        <begin position="264"/>
        <end position="284"/>
    </location>
</feature>
<comment type="subcellular location">
    <subcellularLocation>
        <location evidence="1">Cell membrane</location>
        <topology evidence="1">Multi-pass membrane protein</topology>
    </subcellularLocation>
</comment>
<dbReference type="PANTHER" id="PTHR43141:SF5">
    <property type="entry name" value="CYTOCHROME BD-I UBIQUINOL OXIDASE SUBUNIT 2"/>
    <property type="match status" value="1"/>
</dbReference>
<dbReference type="GO" id="GO:0009055">
    <property type="term" value="F:electron transfer activity"/>
    <property type="evidence" value="ECO:0007669"/>
    <property type="project" value="TreeGrafter"/>
</dbReference>
<evidence type="ECO:0000256" key="2">
    <source>
        <dbReference type="ARBA" id="ARBA00007543"/>
    </source>
</evidence>
<dbReference type="RefSeq" id="WP_220635063.1">
    <property type="nucleotide sequence ID" value="NZ_CAJQUM010000001.1"/>
</dbReference>
<dbReference type="NCBIfam" id="TIGR00203">
    <property type="entry name" value="cydB"/>
    <property type="match status" value="1"/>
</dbReference>
<keyword evidence="13" id="KW-0560">Oxidoreductase</keyword>
<feature type="transmembrane region" description="Helical" evidence="12">
    <location>
        <begin position="334"/>
        <end position="359"/>
    </location>
</feature>
<evidence type="ECO:0000256" key="5">
    <source>
        <dbReference type="ARBA" id="ARBA00022617"/>
    </source>
</evidence>
<sequence>MFDYMILKLVWWLLVGVLLIGFAIMDGHDMGVGILLPFLGKDDTDRRVMINSVAPHWDGNQVWFVTGGGAVFAAWPFVYATAFSGLYWALLLVLFALFFRPVGFEYRSKLPNPGWRKGWDMGLFAGSAVPALVFGVAFGNLFQGVPFSLDDTMRTSYSGSFWTLLNPLALLFGVVSLSMITLQGATFLSHRTEGALQQRAMAVAKVFAIVLLASFATAGLWVSRIDGYVIQSIPDVSGVLNPLMKEVGRQSGAWFANYGLHPTLWLVPVIGFLGALLALLMVAAKRTLLAFVSSSLACLGIILTAGVSLFPFILPSSEMPKASLTLWDATSSQFTLNVMFWVTLIFTPIVLAYTSWAYAVMSGKVTREFVETNDKSLY</sequence>
<dbReference type="Proteomes" id="UP000742786">
    <property type="component" value="Unassembled WGS sequence"/>
</dbReference>
<evidence type="ECO:0000313" key="14">
    <source>
        <dbReference type="Proteomes" id="UP000742786"/>
    </source>
</evidence>
<dbReference type="GO" id="GO:0046872">
    <property type="term" value="F:metal ion binding"/>
    <property type="evidence" value="ECO:0007669"/>
    <property type="project" value="UniProtKB-KW"/>
</dbReference>
<evidence type="ECO:0000256" key="10">
    <source>
        <dbReference type="ARBA" id="ARBA00023004"/>
    </source>
</evidence>
<gene>
    <name evidence="13" type="primary">cydB</name>
    <name evidence="13" type="ORF">GTOL_10941</name>
</gene>
<keyword evidence="9 12" id="KW-1133">Transmembrane helix</keyword>
<comment type="similarity">
    <text evidence="2">Belongs to the cytochrome ubiquinol oxidase subunit 2 family.</text>
</comment>
<feature type="transmembrane region" description="Helical" evidence="12">
    <location>
        <begin position="162"/>
        <end position="182"/>
    </location>
</feature>
<dbReference type="EMBL" id="CAJQUM010000001">
    <property type="protein sequence ID" value="CAG4883059.1"/>
    <property type="molecule type" value="Genomic_DNA"/>
</dbReference>
<organism evidence="13 14">
    <name type="scientific">Georgfuchsia toluolica</name>
    <dbReference type="NCBI Taxonomy" id="424218"/>
    <lineage>
        <taxon>Bacteria</taxon>
        <taxon>Pseudomonadati</taxon>
        <taxon>Pseudomonadota</taxon>
        <taxon>Betaproteobacteria</taxon>
        <taxon>Nitrosomonadales</taxon>
        <taxon>Sterolibacteriaceae</taxon>
        <taxon>Georgfuchsia</taxon>
    </lineage>
</organism>
<feature type="transmembrane region" description="Helical" evidence="12">
    <location>
        <begin position="296"/>
        <end position="314"/>
    </location>
</feature>
<evidence type="ECO:0000256" key="11">
    <source>
        <dbReference type="ARBA" id="ARBA00023136"/>
    </source>
</evidence>
<reference evidence="13" key="1">
    <citation type="submission" date="2021-04" db="EMBL/GenBank/DDBJ databases">
        <authorList>
            <person name="Hornung B."/>
        </authorList>
    </citation>
    <scope>NUCLEOTIDE SEQUENCE</scope>
    <source>
        <strain evidence="13">G5G6</strain>
    </source>
</reference>
<keyword evidence="6 12" id="KW-0812">Transmembrane</keyword>
<evidence type="ECO:0000256" key="12">
    <source>
        <dbReference type="SAM" id="Phobius"/>
    </source>
</evidence>
<feature type="transmembrane region" description="Helical" evidence="12">
    <location>
        <begin position="12"/>
        <end position="39"/>
    </location>
</feature>
<proteinExistence type="inferred from homology"/>
<dbReference type="GO" id="GO:0019646">
    <property type="term" value="P:aerobic electron transport chain"/>
    <property type="evidence" value="ECO:0007669"/>
    <property type="project" value="TreeGrafter"/>
</dbReference>